<evidence type="ECO:0000256" key="1">
    <source>
        <dbReference type="SAM" id="MobiDB-lite"/>
    </source>
</evidence>
<evidence type="ECO:0008006" key="5">
    <source>
        <dbReference type="Google" id="ProtNLM"/>
    </source>
</evidence>
<feature type="region of interest" description="Disordered" evidence="1">
    <location>
        <begin position="34"/>
        <end position="56"/>
    </location>
</feature>
<keyword evidence="4" id="KW-1185">Reference proteome</keyword>
<sequence>MSSTLATTMRPILGTFSLALLLGVGSLQAAETTAPVTTKPAASAADLQQEEESSSALKGLEAAKAESEKEWDAYRAKAVDSPVVGQYVGTLISEKGEASEAEMTLDHYKCFVLRVKKDTTRMELGRYEVQGDTVVLKTNEGKAYRWFSTKTPDRLELLGDEGKPLEKKPEGCCTLIKS</sequence>
<feature type="signal peptide" evidence="2">
    <location>
        <begin position="1"/>
        <end position="29"/>
    </location>
</feature>
<feature type="chain" id="PRO_5016446907" description="Lysozyme inhibitor" evidence="2">
    <location>
        <begin position="30"/>
        <end position="178"/>
    </location>
</feature>
<keyword evidence="2" id="KW-0732">Signal</keyword>
<evidence type="ECO:0000313" key="4">
    <source>
        <dbReference type="Proteomes" id="UP000271003"/>
    </source>
</evidence>
<dbReference type="Proteomes" id="UP000271003">
    <property type="component" value="Chromosome"/>
</dbReference>
<organism evidence="3 4">
    <name type="scientific">Sutterella megalosphaeroides</name>
    <dbReference type="NCBI Taxonomy" id="2494234"/>
    <lineage>
        <taxon>Bacteria</taxon>
        <taxon>Pseudomonadati</taxon>
        <taxon>Pseudomonadota</taxon>
        <taxon>Betaproteobacteria</taxon>
        <taxon>Burkholderiales</taxon>
        <taxon>Sutterellaceae</taxon>
        <taxon>Sutterella</taxon>
    </lineage>
</organism>
<dbReference type="OrthoDB" id="9157392at2"/>
<protein>
    <recommendedName>
        <fullName evidence="5">Lysozyme inhibitor</fullName>
    </recommendedName>
</protein>
<proteinExistence type="predicted"/>
<gene>
    <name evidence="3" type="ORF">SUTMEG_11630</name>
</gene>
<name>A0A2Z6IA70_9BURK</name>
<evidence type="ECO:0000313" key="3">
    <source>
        <dbReference type="EMBL" id="BBF23272.1"/>
    </source>
</evidence>
<accession>A0A2Z6IA70</accession>
<evidence type="ECO:0000256" key="2">
    <source>
        <dbReference type="SAM" id="SignalP"/>
    </source>
</evidence>
<dbReference type="KEGG" id="sutt:SUTMEG_11630"/>
<dbReference type="EMBL" id="AP018786">
    <property type="protein sequence ID" value="BBF23272.1"/>
    <property type="molecule type" value="Genomic_DNA"/>
</dbReference>
<dbReference type="AlphaFoldDB" id="A0A2Z6IA70"/>
<dbReference type="RefSeq" id="WP_120176899.1">
    <property type="nucleotide sequence ID" value="NZ_AP018786.1"/>
</dbReference>
<reference evidence="3 4" key="1">
    <citation type="journal article" date="2018" name="Int. J. Syst. Evol. Microbiol.">
        <title>Mesosutterella multiformis gen. nov., sp. nov., a member of the family Sutterellaceae and Sutterella megalosphaeroides sp. nov., isolated from human faeces.</title>
        <authorList>
            <person name="Sakamoto M."/>
            <person name="Ikeyama N."/>
            <person name="Kunihiro T."/>
            <person name="Iino T."/>
            <person name="Yuki M."/>
            <person name="Ohkuma M."/>
        </authorList>
    </citation>
    <scope>NUCLEOTIDE SEQUENCE [LARGE SCALE GENOMIC DNA]</scope>
    <source>
        <strain evidence="3 4">6FBBBH3</strain>
    </source>
</reference>